<dbReference type="CDD" id="cd15571">
    <property type="entry name" value="ePHD"/>
    <property type="match status" value="1"/>
</dbReference>
<dbReference type="Proteomes" id="UP000027195">
    <property type="component" value="Unassembled WGS sequence"/>
</dbReference>
<evidence type="ECO:0000259" key="9">
    <source>
        <dbReference type="PROSITE" id="PS51184"/>
    </source>
</evidence>
<dbReference type="EMBL" id="KL198018">
    <property type="protein sequence ID" value="KDQ19956.1"/>
    <property type="molecule type" value="Genomic_DNA"/>
</dbReference>
<keyword evidence="3" id="KW-0479">Metal-binding</keyword>
<dbReference type="HOGENOM" id="CLU_001442_1_0_1"/>
<protein>
    <recommendedName>
        <fullName evidence="2">[histone H3]-trimethyl-L-lysine(9) demethylase</fullName>
        <ecNumber evidence="2">1.14.11.66</ecNumber>
    </recommendedName>
</protein>
<feature type="domain" description="JmjN" evidence="8">
    <location>
        <begin position="53"/>
        <end position="94"/>
    </location>
</feature>
<dbReference type="InterPro" id="IPR013083">
    <property type="entry name" value="Znf_RING/FYVE/PHD"/>
</dbReference>
<accession>A0A067N866</accession>
<dbReference type="InterPro" id="IPR003347">
    <property type="entry name" value="JmjC_dom"/>
</dbReference>
<feature type="compositionally biased region" description="Polar residues" evidence="7">
    <location>
        <begin position="675"/>
        <end position="684"/>
    </location>
</feature>
<dbReference type="PROSITE" id="PS51183">
    <property type="entry name" value="JMJN"/>
    <property type="match status" value="1"/>
</dbReference>
<dbReference type="AlphaFoldDB" id="A0A067N866"/>
<keyword evidence="12" id="KW-1185">Reference proteome</keyword>
<dbReference type="OrthoDB" id="9547406at2759"/>
<dbReference type="PROSITE" id="PS51184">
    <property type="entry name" value="JMJC"/>
    <property type="match status" value="1"/>
</dbReference>
<dbReference type="GO" id="GO:0140684">
    <property type="term" value="F:histone H3K9me2/H3K9me3 demethylase activity"/>
    <property type="evidence" value="ECO:0007669"/>
    <property type="project" value="UniProtKB-EC"/>
</dbReference>
<dbReference type="PANTHER" id="PTHR10694">
    <property type="entry name" value="LYSINE-SPECIFIC DEMETHYLASE"/>
    <property type="match status" value="1"/>
</dbReference>
<evidence type="ECO:0000256" key="4">
    <source>
        <dbReference type="ARBA" id="ARBA00022771"/>
    </source>
</evidence>
<dbReference type="SMART" id="SM00558">
    <property type="entry name" value="JmjC"/>
    <property type="match status" value="1"/>
</dbReference>
<evidence type="ECO:0000259" key="8">
    <source>
        <dbReference type="PROSITE" id="PS51183"/>
    </source>
</evidence>
<dbReference type="GO" id="GO:0051864">
    <property type="term" value="F:histone H3K36 demethylase activity"/>
    <property type="evidence" value="ECO:0007669"/>
    <property type="project" value="TreeGrafter"/>
</dbReference>
<comment type="similarity">
    <text evidence="1">Belongs to the JHDM3 histone demethylase family.</text>
</comment>
<evidence type="ECO:0000256" key="2">
    <source>
        <dbReference type="ARBA" id="ARBA00012900"/>
    </source>
</evidence>
<dbReference type="STRING" id="930990.A0A067N866"/>
<dbReference type="Pfam" id="PF02375">
    <property type="entry name" value="JmjN"/>
    <property type="match status" value="1"/>
</dbReference>
<dbReference type="PANTHER" id="PTHR10694:SF7">
    <property type="entry name" value="[HISTONE H3]-TRIMETHYL-L-LYSINE(9) DEMETHYLASE"/>
    <property type="match status" value="1"/>
</dbReference>
<reference evidence="12" key="1">
    <citation type="journal article" date="2014" name="Proc. Natl. Acad. Sci. U.S.A.">
        <title>Extensive sampling of basidiomycete genomes demonstrates inadequacy of the white-rot/brown-rot paradigm for wood decay fungi.</title>
        <authorList>
            <person name="Riley R."/>
            <person name="Salamov A.A."/>
            <person name="Brown D.W."/>
            <person name="Nagy L.G."/>
            <person name="Floudas D."/>
            <person name="Held B.W."/>
            <person name="Levasseur A."/>
            <person name="Lombard V."/>
            <person name="Morin E."/>
            <person name="Otillar R."/>
            <person name="Lindquist E.A."/>
            <person name="Sun H."/>
            <person name="LaButti K.M."/>
            <person name="Schmutz J."/>
            <person name="Jabbour D."/>
            <person name="Luo H."/>
            <person name="Baker S.E."/>
            <person name="Pisabarro A.G."/>
            <person name="Walton J.D."/>
            <person name="Blanchette R.A."/>
            <person name="Henrissat B."/>
            <person name="Martin F."/>
            <person name="Cullen D."/>
            <person name="Hibbett D.S."/>
            <person name="Grigoriev I.V."/>
        </authorList>
    </citation>
    <scope>NUCLEOTIDE SEQUENCE [LARGE SCALE GENOMIC DNA]</scope>
    <source>
        <strain evidence="12">FD-172 SS1</strain>
    </source>
</reference>
<evidence type="ECO:0000259" key="10">
    <source>
        <dbReference type="PROSITE" id="PS51805"/>
    </source>
</evidence>
<dbReference type="Gene3D" id="3.30.40.10">
    <property type="entry name" value="Zinc/RING finger domain, C3HC4 (zinc finger)"/>
    <property type="match status" value="1"/>
</dbReference>
<feature type="domain" description="PHD-type" evidence="10">
    <location>
        <begin position="528"/>
        <end position="663"/>
    </location>
</feature>
<dbReference type="Pfam" id="PF02373">
    <property type="entry name" value="JmjC"/>
    <property type="match status" value="1"/>
</dbReference>
<organism evidence="11 12">
    <name type="scientific">Botryobasidium botryosum (strain FD-172 SS1)</name>
    <dbReference type="NCBI Taxonomy" id="930990"/>
    <lineage>
        <taxon>Eukaryota</taxon>
        <taxon>Fungi</taxon>
        <taxon>Dikarya</taxon>
        <taxon>Basidiomycota</taxon>
        <taxon>Agaricomycotina</taxon>
        <taxon>Agaricomycetes</taxon>
        <taxon>Cantharellales</taxon>
        <taxon>Botryobasidiaceae</taxon>
        <taxon>Botryobasidium</taxon>
    </lineage>
</organism>
<evidence type="ECO:0000256" key="1">
    <source>
        <dbReference type="ARBA" id="ARBA00009711"/>
    </source>
</evidence>
<feature type="compositionally biased region" description="Basic and acidic residues" evidence="7">
    <location>
        <begin position="716"/>
        <end position="725"/>
    </location>
</feature>
<evidence type="ECO:0000256" key="7">
    <source>
        <dbReference type="SAM" id="MobiDB-lite"/>
    </source>
</evidence>
<evidence type="ECO:0000256" key="3">
    <source>
        <dbReference type="ARBA" id="ARBA00022723"/>
    </source>
</evidence>
<dbReference type="EC" id="1.14.11.66" evidence="2"/>
<dbReference type="InterPro" id="IPR003349">
    <property type="entry name" value="JmjN"/>
</dbReference>
<feature type="domain" description="JmjC" evidence="9">
    <location>
        <begin position="270"/>
        <end position="434"/>
    </location>
</feature>
<dbReference type="GO" id="GO:0000785">
    <property type="term" value="C:chromatin"/>
    <property type="evidence" value="ECO:0007669"/>
    <property type="project" value="TreeGrafter"/>
</dbReference>
<dbReference type="PROSITE" id="PS51805">
    <property type="entry name" value="EPHD"/>
    <property type="match status" value="1"/>
</dbReference>
<keyword evidence="4" id="KW-0863">Zinc-finger</keyword>
<feature type="region of interest" description="Disordered" evidence="7">
    <location>
        <begin position="665"/>
        <end position="691"/>
    </location>
</feature>
<feature type="compositionally biased region" description="Basic and acidic residues" evidence="7">
    <location>
        <begin position="175"/>
        <end position="197"/>
    </location>
</feature>
<sequence>MASTSSFSRSPTPDYYPVQPDHFYPNGQPSQTLNDGKFAFLSPDQDPLCLRGIPVFRPTMEEFQDFESYVERVDVWGRKSGIVKIIPPKEWTDSLPSTVPLLPKIKIKQPIEQHMVGRAGLFRQQNVEKRKAFSVRDWVTLCNKEEFKAPSGDKPARGERPGRSKRGQRGAVVEAVKEEEKAQGEGSPREEGDDRSTRKTTPSLDLSELSAEDAAFYSEFDPHTSWLPPNTKLTDYTPEFCRNLERTFWRTCGFGAPPMYGADMQGSLFGPETTAWNVSCLPSVLTRLNLKRQLPGVNTPYLYFGMWRATFAWHVEDMDLYSINYIHWGAPKQWYAVPSERSKAFEGVMQGYFPSGKTSCSQFLRHKSYLASPTILTNSSCRPNVLVQQQGEFVITFPRGYHAGYNMGVNCAESVNFALESWIPIGRLARVCECVGDSVRIDIDALLAESAENEEKDQQRQLKQQKKRKSSVLSSEKDSSPSTRGESPAPAKRPKTKKTSLMGSATGAHIERKLVLKPPRPPPGHPSSFPCCLCPSTATDGLLPTVSPPPSWTGAQSEANVEVWRAHEACANAVPETWVEEIEGKKWVLGVDTIVKDRWNLKCTVCTKTAFKKHGAKVQCTKGKCARAFHVSCAIDSADVVYREVEAADREVFVVDGVSTLTKPFDALPEADQPGAQSASTGGTVETVDGDQAGAANTAPLEAGWMVIRSEDVEHSANDVKDARNGVDGTASLNEPRSAMQPTWHIPTPPSDPGSSSLPESRRVRKVTVEILCPQHNPTLLGAKKAEKLDKLRNDLLALPPMSRIRLKLSAGVFEVTLVKIDEASGCVDVMWDNGGVRTFKWSSIVWGRTEGFNAMKDAVLQPQPGTRILPELLAFYN</sequence>
<dbReference type="GO" id="GO:0010468">
    <property type="term" value="P:regulation of gene expression"/>
    <property type="evidence" value="ECO:0007669"/>
    <property type="project" value="TreeGrafter"/>
</dbReference>
<feature type="region of interest" description="Disordered" evidence="7">
    <location>
        <begin position="451"/>
        <end position="523"/>
    </location>
</feature>
<evidence type="ECO:0000256" key="6">
    <source>
        <dbReference type="ARBA" id="ARBA00049349"/>
    </source>
</evidence>
<feature type="region of interest" description="Disordered" evidence="7">
    <location>
        <begin position="716"/>
        <end position="759"/>
    </location>
</feature>
<feature type="compositionally biased region" description="Polar residues" evidence="7">
    <location>
        <begin position="1"/>
        <end position="11"/>
    </location>
</feature>
<evidence type="ECO:0000256" key="5">
    <source>
        <dbReference type="ARBA" id="ARBA00022833"/>
    </source>
</evidence>
<dbReference type="InParanoid" id="A0A067N866"/>
<comment type="catalytic activity">
    <reaction evidence="6">
        <text>N(6),N(6),N(6)-trimethyl-L-lysyl(9)-[histone H3] + 2 2-oxoglutarate + 2 O2 = N(6)-methyl-L-lysyl(9)-[histone H3] + 2 formaldehyde + 2 succinate + 2 CO2</text>
        <dbReference type="Rhea" id="RHEA:60200"/>
        <dbReference type="Rhea" id="RHEA-COMP:15538"/>
        <dbReference type="Rhea" id="RHEA-COMP:15542"/>
        <dbReference type="ChEBI" id="CHEBI:15379"/>
        <dbReference type="ChEBI" id="CHEBI:16526"/>
        <dbReference type="ChEBI" id="CHEBI:16810"/>
        <dbReference type="ChEBI" id="CHEBI:16842"/>
        <dbReference type="ChEBI" id="CHEBI:30031"/>
        <dbReference type="ChEBI" id="CHEBI:61929"/>
        <dbReference type="ChEBI" id="CHEBI:61961"/>
        <dbReference type="EC" id="1.14.11.66"/>
    </reaction>
</comment>
<proteinExistence type="inferred from homology"/>
<dbReference type="GO" id="GO:0005634">
    <property type="term" value="C:nucleus"/>
    <property type="evidence" value="ECO:0007669"/>
    <property type="project" value="TreeGrafter"/>
</dbReference>
<keyword evidence="5" id="KW-0862">Zinc</keyword>
<dbReference type="InterPro" id="IPR034732">
    <property type="entry name" value="EPHD"/>
</dbReference>
<dbReference type="Pfam" id="PF13771">
    <property type="entry name" value="zf-HC5HC2H"/>
    <property type="match status" value="1"/>
</dbReference>
<name>A0A067N866_BOTB1</name>
<evidence type="ECO:0000313" key="12">
    <source>
        <dbReference type="Proteomes" id="UP000027195"/>
    </source>
</evidence>
<dbReference type="SMART" id="SM00545">
    <property type="entry name" value="JmjN"/>
    <property type="match status" value="1"/>
</dbReference>
<dbReference type="Gene3D" id="2.60.120.650">
    <property type="entry name" value="Cupin"/>
    <property type="match status" value="1"/>
</dbReference>
<feature type="region of interest" description="Disordered" evidence="7">
    <location>
        <begin position="148"/>
        <end position="205"/>
    </location>
</feature>
<feature type="region of interest" description="Disordered" evidence="7">
    <location>
        <begin position="1"/>
        <end position="29"/>
    </location>
</feature>
<dbReference type="SUPFAM" id="SSF51197">
    <property type="entry name" value="Clavaminate synthase-like"/>
    <property type="match status" value="1"/>
</dbReference>
<dbReference type="GO" id="GO:0008270">
    <property type="term" value="F:zinc ion binding"/>
    <property type="evidence" value="ECO:0007669"/>
    <property type="project" value="UniProtKB-KW"/>
</dbReference>
<evidence type="ECO:0000313" key="11">
    <source>
        <dbReference type="EMBL" id="KDQ19956.1"/>
    </source>
</evidence>
<gene>
    <name evidence="11" type="ORF">BOTBODRAFT_125491</name>
</gene>